<dbReference type="Proteomes" id="UP000183994">
    <property type="component" value="Unassembled WGS sequence"/>
</dbReference>
<evidence type="ECO:0000313" key="3">
    <source>
        <dbReference type="EMBL" id="SHI57126.1"/>
    </source>
</evidence>
<dbReference type="InterPro" id="IPR013815">
    <property type="entry name" value="ATP_grasp_subdomain_1"/>
</dbReference>
<dbReference type="AlphaFoldDB" id="A0A1M6C7Z3"/>
<dbReference type="InterPro" id="IPR036637">
    <property type="entry name" value="Phosphohistidine_dom_sf"/>
</dbReference>
<evidence type="ECO:0000259" key="1">
    <source>
        <dbReference type="Pfam" id="PF00391"/>
    </source>
</evidence>
<organism evidence="3 4">
    <name type="scientific">Desulfatibacillum alkenivorans DSM 16219</name>
    <dbReference type="NCBI Taxonomy" id="1121393"/>
    <lineage>
        <taxon>Bacteria</taxon>
        <taxon>Pseudomonadati</taxon>
        <taxon>Thermodesulfobacteriota</taxon>
        <taxon>Desulfobacteria</taxon>
        <taxon>Desulfobacterales</taxon>
        <taxon>Desulfatibacillaceae</taxon>
        <taxon>Desulfatibacillum</taxon>
    </lineage>
</organism>
<sequence>MALISKPLWTPISKRAKPSIELHGGKGANLVRLARAGFAVPGGVVLTARLLQNADQSNLSRLQNLICKALSSYPPRTQWAVRSSGTSEDGRQASFAGQHDTFLNVPRDELASRVLDCLDSARSLHADVYRDKMEQSSSSSMAVVIQAMVNAQCAGVLFTRHPVLPDVDCIVVEGIPGLGEDLVSGRKNPDRLELSRSGRRLEAVFHDQNKQCLDAVGDVFFCEAANNIEKAMAAPQDVEWAYDGQKLWILQTRPITTLKRPSKVWTRAWGDEFWAEATTDLQYTLMGRWIRDDYIRDLGRICGWNFLSQVEPFERINSHVYFNPEYMRRLLRLVHPAMRMERQLNWMPPYWRAEASSIEFRPAALALSLLRSSLSDKNSGMLSHYKRLPKYLKQVQDALIPELGRDLSPLSDQDLWQRLMRNDRMGRAHFKFVRWGLGSYLAPTRMICAWICENWTSRTQTADPEGHYFEMLLTSPRGNSTTQVNEEIEQLSRLAAKIPGLRERLICSPDSPSLEDIAAMPESKSFVSEFKGFIQRHGHRGSSRETRLPRWMDDPGLILNNILAFAASGMEGNKAGKTKDQKDSWLQEVRRQPGGWWKRAIAEKSLSLAREYVRYRENQRYALDYILADMRRVILEMAARLQTKGLLKQEDDIFFVTYNELKSLWDGSASKPPEVEARRAAFIKDSSRLPPEWILDGEPFPQKRVAVKNGFRGTPASPGAAKGTARVVMRAEDLRNVRQGDILVAPNTDPGWTPVFGLISGLVVQTGGMLSHAAIVAREYGIPAVTGVAEACRNINTNDYLEVNGRDGTVAILNFTGDEQARAM</sequence>
<dbReference type="GO" id="GO:0016301">
    <property type="term" value="F:kinase activity"/>
    <property type="evidence" value="ECO:0007669"/>
    <property type="project" value="UniProtKB-KW"/>
</dbReference>
<evidence type="ECO:0000313" key="4">
    <source>
        <dbReference type="Proteomes" id="UP000183994"/>
    </source>
</evidence>
<dbReference type="Gene3D" id="3.50.30.10">
    <property type="entry name" value="Phosphohistidine domain"/>
    <property type="match status" value="1"/>
</dbReference>
<reference evidence="4" key="1">
    <citation type="submission" date="2016-11" db="EMBL/GenBank/DDBJ databases">
        <authorList>
            <person name="Varghese N."/>
            <person name="Submissions S."/>
        </authorList>
    </citation>
    <scope>NUCLEOTIDE SEQUENCE [LARGE SCALE GENOMIC DNA]</scope>
    <source>
        <strain evidence="4">DSM 16219</strain>
    </source>
</reference>
<dbReference type="InterPro" id="IPR051549">
    <property type="entry name" value="PEP_Utilizing_Enz"/>
</dbReference>
<dbReference type="SUPFAM" id="SSF52009">
    <property type="entry name" value="Phosphohistidine domain"/>
    <property type="match status" value="1"/>
</dbReference>
<dbReference type="Gene3D" id="3.30.470.20">
    <property type="entry name" value="ATP-grasp fold, B domain"/>
    <property type="match status" value="1"/>
</dbReference>
<gene>
    <name evidence="3" type="ORF">SAMN02745216_00175</name>
</gene>
<feature type="domain" description="PEP-utilising enzyme mobile" evidence="1">
    <location>
        <begin position="738"/>
        <end position="808"/>
    </location>
</feature>
<proteinExistence type="predicted"/>
<dbReference type="Pfam" id="PF00391">
    <property type="entry name" value="PEP-utilizers"/>
    <property type="match status" value="1"/>
</dbReference>
<keyword evidence="3" id="KW-0670">Pyruvate</keyword>
<dbReference type="STRING" id="1121393.SAMN02745216_00175"/>
<keyword evidence="3" id="KW-0418">Kinase</keyword>
<feature type="domain" description="Pyruvate phosphate dikinase AMP/ATP-binding" evidence="2">
    <location>
        <begin position="67"/>
        <end position="262"/>
    </location>
</feature>
<dbReference type="Pfam" id="PF01326">
    <property type="entry name" value="PPDK_N"/>
    <property type="match status" value="1"/>
</dbReference>
<protein>
    <submittedName>
        <fullName evidence="3">Pyruvate, water dikinase</fullName>
    </submittedName>
</protein>
<dbReference type="InterPro" id="IPR008279">
    <property type="entry name" value="PEP-util_enz_mobile_dom"/>
</dbReference>
<dbReference type="PANTHER" id="PTHR43615">
    <property type="entry name" value="PHOSPHOENOLPYRUVATE SYNTHASE-RELATED"/>
    <property type="match status" value="1"/>
</dbReference>
<dbReference type="EMBL" id="FQZU01000001">
    <property type="protein sequence ID" value="SHI57126.1"/>
    <property type="molecule type" value="Genomic_DNA"/>
</dbReference>
<dbReference type="Gene3D" id="3.30.1490.20">
    <property type="entry name" value="ATP-grasp fold, A domain"/>
    <property type="match status" value="1"/>
</dbReference>
<keyword evidence="4" id="KW-1185">Reference proteome</keyword>
<accession>A0A1M6C7Z3</accession>
<dbReference type="GO" id="GO:0005524">
    <property type="term" value="F:ATP binding"/>
    <property type="evidence" value="ECO:0007669"/>
    <property type="project" value="InterPro"/>
</dbReference>
<name>A0A1M6C7Z3_9BACT</name>
<dbReference type="InterPro" id="IPR002192">
    <property type="entry name" value="PPDK_AMP/ATP-bd"/>
</dbReference>
<dbReference type="PANTHER" id="PTHR43615:SF1">
    <property type="entry name" value="PPDK_N DOMAIN-CONTAINING PROTEIN"/>
    <property type="match status" value="1"/>
</dbReference>
<dbReference type="SUPFAM" id="SSF56059">
    <property type="entry name" value="Glutathione synthetase ATP-binding domain-like"/>
    <property type="match status" value="1"/>
</dbReference>
<dbReference type="RefSeq" id="WP_073471953.1">
    <property type="nucleotide sequence ID" value="NZ_FQZU01000001.1"/>
</dbReference>
<keyword evidence="3" id="KW-0808">Transferase</keyword>
<evidence type="ECO:0000259" key="2">
    <source>
        <dbReference type="Pfam" id="PF01326"/>
    </source>
</evidence>